<evidence type="ECO:0000256" key="1">
    <source>
        <dbReference type="ARBA" id="ARBA00004651"/>
    </source>
</evidence>
<keyword evidence="2" id="KW-1003">Cell membrane</keyword>
<dbReference type="GO" id="GO:0005886">
    <property type="term" value="C:plasma membrane"/>
    <property type="evidence" value="ECO:0007669"/>
    <property type="project" value="UniProtKB-SubCell"/>
</dbReference>
<feature type="transmembrane region" description="Helical" evidence="8">
    <location>
        <begin position="148"/>
        <end position="168"/>
    </location>
</feature>
<evidence type="ECO:0000256" key="3">
    <source>
        <dbReference type="ARBA" id="ARBA00022679"/>
    </source>
</evidence>
<dbReference type="KEGG" id="cid:P73_3608"/>
<dbReference type="Proteomes" id="UP000031521">
    <property type="component" value="Chromosome"/>
</dbReference>
<accession>A0A0B5DY08</accession>
<dbReference type="STRING" id="1208324.P73_3608"/>
<dbReference type="GO" id="GO:0016758">
    <property type="term" value="F:hexosyltransferase activity"/>
    <property type="evidence" value="ECO:0007669"/>
    <property type="project" value="InterPro"/>
</dbReference>
<feature type="transmembrane region" description="Helical" evidence="8">
    <location>
        <begin position="224"/>
        <end position="245"/>
    </location>
</feature>
<organism evidence="9 10">
    <name type="scientific">Celeribacter indicus</name>
    <dbReference type="NCBI Taxonomy" id="1208324"/>
    <lineage>
        <taxon>Bacteria</taxon>
        <taxon>Pseudomonadati</taxon>
        <taxon>Pseudomonadota</taxon>
        <taxon>Alphaproteobacteria</taxon>
        <taxon>Rhodobacterales</taxon>
        <taxon>Roseobacteraceae</taxon>
        <taxon>Celeribacter</taxon>
    </lineage>
</organism>
<evidence type="ECO:0008006" key="11">
    <source>
        <dbReference type="Google" id="ProtNLM"/>
    </source>
</evidence>
<keyword evidence="6 8" id="KW-0472">Membrane</keyword>
<feature type="transmembrane region" description="Helical" evidence="8">
    <location>
        <begin position="331"/>
        <end position="352"/>
    </location>
</feature>
<feature type="transmembrane region" description="Helical" evidence="8">
    <location>
        <begin position="174"/>
        <end position="190"/>
    </location>
</feature>
<protein>
    <recommendedName>
        <fullName evidence="11">DUF2029 domain-containing protein</fullName>
    </recommendedName>
</protein>
<comment type="subcellular location">
    <subcellularLocation>
        <location evidence="1">Cell membrane</location>
        <topology evidence="1">Multi-pass membrane protein</topology>
    </subcellularLocation>
</comment>
<evidence type="ECO:0000313" key="10">
    <source>
        <dbReference type="Proteomes" id="UP000031521"/>
    </source>
</evidence>
<evidence type="ECO:0000256" key="7">
    <source>
        <dbReference type="ARBA" id="ARBA00024033"/>
    </source>
</evidence>
<feature type="transmembrane region" description="Helical" evidence="8">
    <location>
        <begin position="372"/>
        <end position="392"/>
    </location>
</feature>
<feature type="transmembrane region" description="Helical" evidence="8">
    <location>
        <begin position="197"/>
        <end position="218"/>
    </location>
</feature>
<dbReference type="OrthoDB" id="7865847at2"/>
<feature type="transmembrane region" description="Helical" evidence="8">
    <location>
        <begin position="21"/>
        <end position="39"/>
    </location>
</feature>
<keyword evidence="4 8" id="KW-0812">Transmembrane</keyword>
<keyword evidence="3" id="KW-0808">Transferase</keyword>
<keyword evidence="5 8" id="KW-1133">Transmembrane helix</keyword>
<proteinExistence type="inferred from homology"/>
<dbReference type="EMBL" id="CP004393">
    <property type="protein sequence ID" value="AJE48323.1"/>
    <property type="molecule type" value="Genomic_DNA"/>
</dbReference>
<gene>
    <name evidence="9" type="ORF">P73_3608</name>
</gene>
<evidence type="ECO:0000313" key="9">
    <source>
        <dbReference type="EMBL" id="AJE48323.1"/>
    </source>
</evidence>
<evidence type="ECO:0000256" key="6">
    <source>
        <dbReference type="ARBA" id="ARBA00023136"/>
    </source>
</evidence>
<reference evidence="9 10" key="1">
    <citation type="journal article" date="2014" name="Int. J. Syst. Evol. Microbiol.">
        <title>Celeribacter indicus sp. nov., a polycyclic aromatic hydrocarbon-degrading bacterium from deep-sea sediment and reclassification of Huaishuia halophila as Celeribacter halophilus comb. nov.</title>
        <authorList>
            <person name="Lai Q."/>
            <person name="Cao J."/>
            <person name="Yuan J."/>
            <person name="Li F."/>
            <person name="Shao Z."/>
        </authorList>
    </citation>
    <scope>NUCLEOTIDE SEQUENCE [LARGE SCALE GENOMIC DNA]</scope>
    <source>
        <strain evidence="9">P73</strain>
    </source>
</reference>
<evidence type="ECO:0000256" key="2">
    <source>
        <dbReference type="ARBA" id="ARBA00022475"/>
    </source>
</evidence>
<dbReference type="Pfam" id="PF09594">
    <property type="entry name" value="GT87"/>
    <property type="match status" value="1"/>
</dbReference>
<evidence type="ECO:0000256" key="5">
    <source>
        <dbReference type="ARBA" id="ARBA00022989"/>
    </source>
</evidence>
<keyword evidence="10" id="KW-1185">Reference proteome</keyword>
<dbReference type="AlphaFoldDB" id="A0A0B5DY08"/>
<feature type="transmembrane region" description="Helical" evidence="8">
    <location>
        <begin position="115"/>
        <end position="136"/>
    </location>
</feature>
<name>A0A0B5DY08_9RHOB</name>
<evidence type="ECO:0000256" key="8">
    <source>
        <dbReference type="SAM" id="Phobius"/>
    </source>
</evidence>
<sequence>MSDLSDSPRPASDRTGLALRIGLGAAFVHVFATMFWNGWPADLSAVYFAAKSVATGNPGAIYAAPPDFFSPGTPAPWVALAEGTGHGDKVILPYLYPPLWAHLLAPLTEVVPPMAFFNTVLILHLAMLAAMPWIGWQIARPAGLALRHWLPIGFLLLLTSAPSLGAIIQNQPQIAVTFLVLLAALAARRDRPVSAGLLLALAAALKLQPALFGLVFLLTRNWRAAGAMACAGGALLSLSLLLGGLDAHRDMLARLAEIDAMVVYTKVNYALESLLYQISQVLQGTPLPDGRAMAYPILDAPSWVQTVPKLLFAAGLLSLVLRARRFTGPRLWLALALLGALFGPLSWGHYFVLPTMLLPALFEDGARRTDRLWLAAFAILFSFPLYSALIPFNEPLMVSQIPPLLMLLGLTLHVLLPARAGSRAASPR</sequence>
<comment type="similarity">
    <text evidence="7">Belongs to the glycosyltransferase 87 family.</text>
</comment>
<evidence type="ECO:0000256" key="4">
    <source>
        <dbReference type="ARBA" id="ARBA00022692"/>
    </source>
</evidence>
<dbReference type="InterPro" id="IPR018584">
    <property type="entry name" value="GT87"/>
</dbReference>
<dbReference type="HOGENOM" id="CLU_640467_0_0_5"/>
<dbReference type="RefSeq" id="WP_043870678.1">
    <property type="nucleotide sequence ID" value="NZ_CP004393.1"/>
</dbReference>